<evidence type="ECO:0000313" key="3">
    <source>
        <dbReference type="EMBL" id="PAK21010.1"/>
    </source>
</evidence>
<protein>
    <submittedName>
        <fullName evidence="3">Uncharacterized protein</fullName>
    </submittedName>
</protein>
<feature type="chain" id="PRO_5012334362" evidence="2">
    <location>
        <begin position="28"/>
        <end position="966"/>
    </location>
</feature>
<dbReference type="SUPFAM" id="SSF52266">
    <property type="entry name" value="SGNH hydrolase"/>
    <property type="match status" value="1"/>
</dbReference>
<dbReference type="CDD" id="cd00229">
    <property type="entry name" value="SGNH_hydrolase"/>
    <property type="match status" value="1"/>
</dbReference>
<feature type="compositionally biased region" description="Basic and acidic residues" evidence="1">
    <location>
        <begin position="49"/>
        <end position="86"/>
    </location>
</feature>
<evidence type="ECO:0000313" key="4">
    <source>
        <dbReference type="Proteomes" id="UP000216943"/>
    </source>
</evidence>
<proteinExistence type="predicted"/>
<dbReference type="AlphaFoldDB" id="A0A269TIK0"/>
<dbReference type="RefSeq" id="WP_095335125.1">
    <property type="nucleotide sequence ID" value="NZ_NQNY01000016.1"/>
</dbReference>
<feature type="region of interest" description="Disordered" evidence="1">
    <location>
        <begin position="34"/>
        <end position="91"/>
    </location>
</feature>
<sequence>MKIKRRRLLIALSGSLIVSASALIATACAVNQDNGDNSGSTELPPVNQDKTDQQKAAEQKAAEQKAAEQKAAEQKAAEQKAADKDNLNNNLLTSPDSRIKLDKLNLLALGDSVAAGFNGEYGYQLSGDSKNAGLSYIDFLANFVKSVDETKLESYDNYALTGSTLKNWLYLLNSDDQSQSNQNSFNFLRSLDSKEDNPFKDSVKEKFGSFSKDDLNKLYEKIKSANLITINLGANDYLNALKNLFPMIFSGKVGFSLLTDINKITAVIQSDINKVSELIKKMNPNAQVVFLSYPMPLLRLTDTLNEIIKTKISFFDDPADLILGFLNNAIKSAVTKLRVDNKNVSFIDVYDKDDWAKNSDTFAPTIFDIHPGTIGYKKIAQDLFLKLFLKQNNQKELSNLISNWDKIYFTNDENKFNKLNLFNQKYSDRELVQKVYGTSEKDILLKLDELQIKFKNVKHSSMKDVVSSYVNSNKTEVKMLVKTMFSQVASFGFPLDLSSLLNFINDDQNFDWIVDSLINSEVITNLLFNLQNAVNTDDLDQNGIAGTQKITLAILKDQFVKMLSKDDAILPFINTLVLGLKTKTDQQKSSIKKVVSDFLKTTFENDQMGTLLFKLVEQLKLPLEISETSFKGVLKNQNLLDLINLAVNDFLENSDQYVSLASLNQFLSKLISRLKDKQEFIDLIKKLFRLLLKDESFKTSITTKVIEEAELKIKPEDNNFKLFKDSLANVVDGFLTKDIFDVLIKGVLSKIDLTNLNQITNLPFADLIKSKIFNLDGMLFTLNLIKEDNNFDIHSFASLVNIFFETSDTETSSLYRELFEKNYSSSSESKIGFGWDIFGKLKEVISEFSVLLASEYFKESNSEIKDVYKKAMYRLEITFYTFATKYLGAWFAWSTAYDFINVWLRGAEESESYRLQELTMGAKADKKMWQVGSPSYATYHIYDKWYPKYAKDLKESLVKGYWKDLK</sequence>
<dbReference type="Proteomes" id="UP000216943">
    <property type="component" value="Unassembled WGS sequence"/>
</dbReference>
<evidence type="ECO:0000256" key="1">
    <source>
        <dbReference type="SAM" id="MobiDB-lite"/>
    </source>
</evidence>
<accession>A0A269TIK0</accession>
<dbReference type="Gene3D" id="3.40.50.1110">
    <property type="entry name" value="SGNH hydrolase"/>
    <property type="match status" value="1"/>
</dbReference>
<dbReference type="GO" id="GO:0016788">
    <property type="term" value="F:hydrolase activity, acting on ester bonds"/>
    <property type="evidence" value="ECO:0007669"/>
    <property type="project" value="InterPro"/>
</dbReference>
<name>A0A269TIK0_9BACT</name>
<dbReference type="PROSITE" id="PS51257">
    <property type="entry name" value="PROKAR_LIPOPROTEIN"/>
    <property type="match status" value="1"/>
</dbReference>
<dbReference type="InterPro" id="IPR036514">
    <property type="entry name" value="SGNH_hydro_sf"/>
</dbReference>
<reference evidence="4" key="1">
    <citation type="submission" date="2017-08" db="EMBL/GenBank/DDBJ databases">
        <authorList>
            <person name="Alvarez-Ponce D."/>
            <person name="Weitzman C.L."/>
            <person name="Tillett R.L."/>
            <person name="Sandmeier F.C."/>
            <person name="Tracy C.R."/>
        </authorList>
    </citation>
    <scope>NUCLEOTIDE SEQUENCE [LARGE SCALE GENOMIC DNA]</scope>
    <source>
        <strain evidence="4">723</strain>
    </source>
</reference>
<keyword evidence="2" id="KW-0732">Signal</keyword>
<organism evidence="3 4">
    <name type="scientific">Mycoplasmopsis agassizii</name>
    <dbReference type="NCBI Taxonomy" id="33922"/>
    <lineage>
        <taxon>Bacteria</taxon>
        <taxon>Bacillati</taxon>
        <taxon>Mycoplasmatota</taxon>
        <taxon>Mycoplasmoidales</taxon>
        <taxon>Metamycoplasmataceae</taxon>
        <taxon>Mycoplasmopsis</taxon>
    </lineage>
</organism>
<gene>
    <name evidence="3" type="ORF">CJJ23_04360</name>
</gene>
<feature type="signal peptide" evidence="2">
    <location>
        <begin position="1"/>
        <end position="27"/>
    </location>
</feature>
<evidence type="ECO:0000256" key="2">
    <source>
        <dbReference type="SAM" id="SignalP"/>
    </source>
</evidence>
<dbReference type="Pfam" id="PF00657">
    <property type="entry name" value="Lipase_GDSL"/>
    <property type="match status" value="1"/>
</dbReference>
<dbReference type="InterPro" id="IPR001087">
    <property type="entry name" value="GDSL"/>
</dbReference>
<comment type="caution">
    <text evidence="3">The sequence shown here is derived from an EMBL/GenBank/DDBJ whole genome shotgun (WGS) entry which is preliminary data.</text>
</comment>
<dbReference type="OrthoDB" id="399880at2"/>
<dbReference type="EMBL" id="NQNY01000016">
    <property type="protein sequence ID" value="PAK21010.1"/>
    <property type="molecule type" value="Genomic_DNA"/>
</dbReference>